<evidence type="ECO:0000256" key="5">
    <source>
        <dbReference type="SAM" id="MobiDB-lite"/>
    </source>
</evidence>
<proteinExistence type="predicted"/>
<feature type="domain" description="Putative ER transporter 6TM N-terminal" evidence="8">
    <location>
        <begin position="217"/>
        <end position="407"/>
    </location>
</feature>
<feature type="compositionally biased region" description="Basic and acidic residues" evidence="5">
    <location>
        <begin position="59"/>
        <end position="71"/>
    </location>
</feature>
<dbReference type="InterPro" id="IPR052430">
    <property type="entry name" value="IVT-Associated"/>
</dbReference>
<dbReference type="OrthoDB" id="1924968at2759"/>
<feature type="transmembrane region" description="Helical" evidence="6">
    <location>
        <begin position="957"/>
        <end position="975"/>
    </location>
</feature>
<evidence type="ECO:0000256" key="3">
    <source>
        <dbReference type="ARBA" id="ARBA00022989"/>
    </source>
</evidence>
<dbReference type="Pfam" id="PF13515">
    <property type="entry name" value="FUSC_2"/>
    <property type="match status" value="1"/>
</dbReference>
<name>A0A8H7VB30_9FUNG</name>
<evidence type="ECO:0000259" key="8">
    <source>
        <dbReference type="Pfam" id="PF10337"/>
    </source>
</evidence>
<feature type="region of interest" description="Disordered" evidence="5">
    <location>
        <begin position="469"/>
        <end position="544"/>
    </location>
</feature>
<reference evidence="10" key="1">
    <citation type="submission" date="2020-12" db="EMBL/GenBank/DDBJ databases">
        <title>Metabolic potential, ecology and presence of endohyphal bacteria is reflected in genomic diversity of Mucoromycotina.</title>
        <authorList>
            <person name="Muszewska A."/>
            <person name="Okrasinska A."/>
            <person name="Steczkiewicz K."/>
            <person name="Drgas O."/>
            <person name="Orlowska M."/>
            <person name="Perlinska-Lenart U."/>
            <person name="Aleksandrzak-Piekarczyk T."/>
            <person name="Szatraj K."/>
            <person name="Zielenkiewicz U."/>
            <person name="Pilsyk S."/>
            <person name="Malc E."/>
            <person name="Mieczkowski P."/>
            <person name="Kruszewska J.S."/>
            <person name="Biernat P."/>
            <person name="Pawlowska J."/>
        </authorList>
    </citation>
    <scope>NUCLEOTIDE SEQUENCE</scope>
    <source>
        <strain evidence="10">WA0000017839</strain>
    </source>
</reference>
<evidence type="ECO:0000259" key="7">
    <source>
        <dbReference type="Pfam" id="PF10334"/>
    </source>
</evidence>
<evidence type="ECO:0000313" key="11">
    <source>
        <dbReference type="Proteomes" id="UP000603453"/>
    </source>
</evidence>
<dbReference type="InterPro" id="IPR049453">
    <property type="entry name" value="Memb_transporter_dom"/>
</dbReference>
<comment type="caution">
    <text evidence="10">The sequence shown here is derived from an EMBL/GenBank/DDBJ whole genome shotgun (WGS) entry which is preliminary data.</text>
</comment>
<evidence type="ECO:0000256" key="2">
    <source>
        <dbReference type="ARBA" id="ARBA00022692"/>
    </source>
</evidence>
<feature type="compositionally biased region" description="Polar residues" evidence="5">
    <location>
        <begin position="32"/>
        <end position="44"/>
    </location>
</feature>
<dbReference type="Pfam" id="PF10337">
    <property type="entry name" value="ArAE_2_N"/>
    <property type="match status" value="2"/>
</dbReference>
<evidence type="ECO:0000256" key="4">
    <source>
        <dbReference type="ARBA" id="ARBA00023136"/>
    </source>
</evidence>
<feature type="domain" description="Putative ER transporter 6TM N-terminal" evidence="8">
    <location>
        <begin position="114"/>
        <end position="203"/>
    </location>
</feature>
<feature type="transmembrane region" description="Helical" evidence="6">
    <location>
        <begin position="213"/>
        <end position="233"/>
    </location>
</feature>
<accession>A0A8H7VB30</accession>
<keyword evidence="2 6" id="KW-0812">Transmembrane</keyword>
<feature type="region of interest" description="Disordered" evidence="5">
    <location>
        <begin position="17"/>
        <end position="72"/>
    </location>
</feature>
<dbReference type="GO" id="GO:0016020">
    <property type="term" value="C:membrane"/>
    <property type="evidence" value="ECO:0007669"/>
    <property type="project" value="UniProtKB-SubCell"/>
</dbReference>
<gene>
    <name evidence="10" type="ORF">INT47_003414</name>
</gene>
<dbReference type="EMBL" id="JAEPRD010000013">
    <property type="protein sequence ID" value="KAG2209978.1"/>
    <property type="molecule type" value="Genomic_DNA"/>
</dbReference>
<evidence type="ECO:0000259" key="9">
    <source>
        <dbReference type="Pfam" id="PF13515"/>
    </source>
</evidence>
<dbReference type="PANTHER" id="PTHR47804:SF3">
    <property type="entry name" value="PROTEIN BRE4"/>
    <property type="match status" value="1"/>
</dbReference>
<feature type="transmembrane region" description="Helical" evidence="6">
    <location>
        <begin position="132"/>
        <end position="156"/>
    </location>
</feature>
<dbReference type="AlphaFoldDB" id="A0A8H7VB30"/>
<evidence type="ECO:0008006" key="12">
    <source>
        <dbReference type="Google" id="ProtNLM"/>
    </source>
</evidence>
<feature type="compositionally biased region" description="Polar residues" evidence="5">
    <location>
        <begin position="510"/>
        <end position="521"/>
    </location>
</feature>
<evidence type="ECO:0000313" key="10">
    <source>
        <dbReference type="EMBL" id="KAG2209978.1"/>
    </source>
</evidence>
<feature type="transmembrane region" description="Helical" evidence="6">
    <location>
        <begin position="990"/>
        <end position="1011"/>
    </location>
</feature>
<comment type="subcellular location">
    <subcellularLocation>
        <location evidence="1">Membrane</location>
        <topology evidence="1">Multi-pass membrane protein</topology>
    </subcellularLocation>
</comment>
<keyword evidence="3 6" id="KW-1133">Transmembrane helix</keyword>
<feature type="compositionally biased region" description="Basic residues" evidence="5">
    <location>
        <begin position="534"/>
        <end position="544"/>
    </location>
</feature>
<feature type="transmembrane region" description="Helical" evidence="6">
    <location>
        <begin position="177"/>
        <end position="201"/>
    </location>
</feature>
<protein>
    <recommendedName>
        <fullName evidence="12">ER transporter 6TM N-terminal domain-containing protein</fullName>
    </recommendedName>
</protein>
<evidence type="ECO:0000256" key="1">
    <source>
        <dbReference type="ARBA" id="ARBA00004141"/>
    </source>
</evidence>
<dbReference type="Proteomes" id="UP000603453">
    <property type="component" value="Unassembled WGS sequence"/>
</dbReference>
<sequence length="1243" mass="141367">MSEAENRPRFFDLAYTSSSSFSTHHASPAAPLQTTRLQTMFQIGTESSPEDDEEDTAAEEEKKPTKTDMPKVKSKVQFPIDLEQRFYHLDPKPPMDELEEPIPLPTRKEKVLNYLHAKFPSRIVRRVLKCTIAYFLTTLFSLIYPLSHALGPAPFLSTTGMLFSHPGRSMGAQFDATVTGVLGIVTAVLYALAGMAASVAYNSTHFDSYLTDHPGRVINAIFLFVGVFLAQVLRQVFPKFHFFSLQFMIIQIFSMTKGINYLDIPYSLPLNYGVPLLIGHGISLVVNLVCWPETAVDGLGRALKETITSSRDMLHMITKQFFLDPQSDPVAESVVNEAAAKMRMGMTKVKTAYKEAKYEISYAFIRPQQLGYIRKSLGRLTKHLSILGGCLKTERELFESALEALQAEMHDFDSDTDAESQAPAAPSTTQAGHGNGYHSDTEEHPRTSYSEEDLNLLRTALRATNDYISGSRYSSRQPSANPSPRTSHTPSRVNSRNTSANNSEDEDYADQNQKSVNSIKSFLNLPRLSIPKPKPPKKTKKQTEYHHRHLLMTYLESLRDPLMELSLDCANALECVCESIASELDMDNDDDESIRQTWKSFLQHTLNIGKKQDISERDKRSLERHKGNEKCNCSQGIRLAIIQFDKAERERMHALYEINKARMGREALDLGMRQELFLVFFFIFTMREVANELQEMTLHMDELRLYSRKASFQGKKRKHLYMPVLSPKMWQKWAKGTNHQSVRDKGGYSFSALTNHIPKEEPKKNEMGEQDQLAKLQSNNTLMRTKSRRESNAATKVLNENETSSPTMMRHRMSYIADEDDEDDEKGKVPREIRIQVPQNYVETDDNPEFHLDAEKTPIMLRIRYRIWLKIQFIYSYEFKFALKMAAAVLILCIPAFVPDSIGWYSSVRGQWAPMTVIAIMNPTSGGTLEASFWRIVGTLVGAFTGWAALEAGDGSPYLLALFAVLLVALSRYAYPIPGETIASTVWKRSLTLIVGICVALLLNSMIWPFVARHMVRKSIAGCLGQLEDYYTYVMGTFLYHDPGSIPTDAEITRGEKMESKIQSAIDACSVLLELTDHEPRFRGPFAKLFYKEMIVSMRNLLDRMLSIRVALLKMPVIVKHDICEKEYHVDRRDMIASMLLTFHTLAASLRSKTPLPVYMPSARAARSKLMDHRRSDVKKTNWVKFRNLTWFAMACSSEEMIDELEYLTNLIRYIVGESEYADRAKRIDDFVNYSSSASHNNN</sequence>
<evidence type="ECO:0000256" key="6">
    <source>
        <dbReference type="SAM" id="Phobius"/>
    </source>
</evidence>
<feature type="domain" description="DUF2421" evidence="7">
    <location>
        <begin position="1011"/>
        <end position="1229"/>
    </location>
</feature>
<dbReference type="InterPro" id="IPR018823">
    <property type="entry name" value="ArAE_2_N"/>
</dbReference>
<dbReference type="PRINTS" id="PR02047">
    <property type="entry name" value="BREFELDNASP4"/>
</dbReference>
<feature type="compositionally biased region" description="Acidic residues" evidence="5">
    <location>
        <begin position="48"/>
        <end position="58"/>
    </location>
</feature>
<feature type="compositionally biased region" description="Polar residues" evidence="5">
    <location>
        <begin position="469"/>
        <end position="502"/>
    </location>
</feature>
<keyword evidence="11" id="KW-1185">Reference proteome</keyword>
<feature type="region of interest" description="Disordered" evidence="5">
    <location>
        <begin position="412"/>
        <end position="450"/>
    </location>
</feature>
<dbReference type="Pfam" id="PF10334">
    <property type="entry name" value="BRE4"/>
    <property type="match status" value="1"/>
</dbReference>
<feature type="domain" description="Integral membrane bound transporter" evidence="9">
    <location>
        <begin position="904"/>
        <end position="973"/>
    </location>
</feature>
<dbReference type="PANTHER" id="PTHR47804">
    <property type="entry name" value="60S RIBOSOMAL PROTEIN L19"/>
    <property type="match status" value="1"/>
</dbReference>
<feature type="compositionally biased region" description="Low complexity" evidence="5">
    <location>
        <begin position="17"/>
        <end position="31"/>
    </location>
</feature>
<feature type="transmembrane region" description="Helical" evidence="6">
    <location>
        <begin position="932"/>
        <end position="950"/>
    </location>
</feature>
<organism evidence="10 11">
    <name type="scientific">Mucor saturninus</name>
    <dbReference type="NCBI Taxonomy" id="64648"/>
    <lineage>
        <taxon>Eukaryota</taxon>
        <taxon>Fungi</taxon>
        <taxon>Fungi incertae sedis</taxon>
        <taxon>Mucoromycota</taxon>
        <taxon>Mucoromycotina</taxon>
        <taxon>Mucoromycetes</taxon>
        <taxon>Mucorales</taxon>
        <taxon>Mucorineae</taxon>
        <taxon>Mucoraceae</taxon>
        <taxon>Mucor</taxon>
    </lineage>
</organism>
<keyword evidence="4 6" id="KW-0472">Membrane</keyword>
<dbReference type="InterPro" id="IPR018820">
    <property type="entry name" value="BRE4-related_DUF2421"/>
</dbReference>
<dbReference type="InterPro" id="IPR023244">
    <property type="entry name" value="Brefeldin_A-sensitivity_4"/>
</dbReference>
<feature type="transmembrane region" description="Helical" evidence="6">
    <location>
        <begin position="881"/>
        <end position="898"/>
    </location>
</feature>